<dbReference type="EMBL" id="ML996694">
    <property type="protein sequence ID" value="KAF2400914.1"/>
    <property type="molecule type" value="Genomic_DNA"/>
</dbReference>
<comment type="similarity">
    <text evidence="1">Belongs to the ornithine cyclodeaminase/mu-crystallin family.</text>
</comment>
<dbReference type="Pfam" id="PF02423">
    <property type="entry name" value="OCD_Mu_crystall"/>
    <property type="match status" value="1"/>
</dbReference>
<dbReference type="PANTHER" id="PTHR13812">
    <property type="entry name" value="KETIMINE REDUCTASE MU-CRYSTALLIN"/>
    <property type="match status" value="1"/>
</dbReference>
<feature type="compositionally biased region" description="Basic and acidic residues" evidence="2">
    <location>
        <begin position="335"/>
        <end position="352"/>
    </location>
</feature>
<evidence type="ECO:0000313" key="3">
    <source>
        <dbReference type="EMBL" id="KAF2400914.1"/>
    </source>
</evidence>
<evidence type="ECO:0000256" key="1">
    <source>
        <dbReference type="ARBA" id="ARBA00008903"/>
    </source>
</evidence>
<accession>A0A6G1HY98</accession>
<sequence>MPLTILSDDDLRTLLHSLTQSDILDLQEVLSDALHQYSTGLAEDNNPCCATLQPARSHIKRPDGQTTLFMPASSASAMGVKIVTLAEPQLDGTIGLNPTPPDTSDLTLLDGSGRLRALLNAAEITAFRTALASTLLFRRRANVHDVLIFGAGKQAYWHARLALLLRGPDVHHLNIINRSFERAANLIRELYKTPWPVEIEHPVAKIVTPNHGEYARHLKSLVRGAAVIFCTTPSLSALFPPEILTHTEGRRKGRYIAAIGSYKPHMIEIHPDVIRQAVAKDDAHHRHFHKHAKQGGAIIVDSVESCMREAGEVIQAGLGGRDVVELGELVMLKREDSGDSKKSGKSEKEGKDPNASLKEWLERGNVIYKSVGLGLMDVVIGSELVRLADEREIGTRLKRF</sequence>
<dbReference type="AlphaFoldDB" id="A0A6G1HY98"/>
<dbReference type="GO" id="GO:0005737">
    <property type="term" value="C:cytoplasm"/>
    <property type="evidence" value="ECO:0007669"/>
    <property type="project" value="TreeGrafter"/>
</dbReference>
<feature type="region of interest" description="Disordered" evidence="2">
    <location>
        <begin position="335"/>
        <end position="355"/>
    </location>
</feature>
<dbReference type="InterPro" id="IPR003462">
    <property type="entry name" value="ODC_Mu_crystall"/>
</dbReference>
<dbReference type="Proteomes" id="UP000799640">
    <property type="component" value="Unassembled WGS sequence"/>
</dbReference>
<evidence type="ECO:0000256" key="2">
    <source>
        <dbReference type="SAM" id="MobiDB-lite"/>
    </source>
</evidence>
<dbReference type="PANTHER" id="PTHR13812:SF19">
    <property type="entry name" value="KETIMINE REDUCTASE MU-CRYSTALLIN"/>
    <property type="match status" value="1"/>
</dbReference>
<dbReference type="FunFam" id="3.40.50.720:FF:000577">
    <property type="entry name" value="Proline utilization protein PrnX, putative"/>
    <property type="match status" value="1"/>
</dbReference>
<dbReference type="SUPFAM" id="SSF51735">
    <property type="entry name" value="NAD(P)-binding Rossmann-fold domains"/>
    <property type="match status" value="1"/>
</dbReference>
<keyword evidence="4" id="KW-1185">Reference proteome</keyword>
<reference evidence="3" key="1">
    <citation type="journal article" date="2020" name="Stud. Mycol.">
        <title>101 Dothideomycetes genomes: a test case for predicting lifestyles and emergence of pathogens.</title>
        <authorList>
            <person name="Haridas S."/>
            <person name="Albert R."/>
            <person name="Binder M."/>
            <person name="Bloem J."/>
            <person name="Labutti K."/>
            <person name="Salamov A."/>
            <person name="Andreopoulos B."/>
            <person name="Baker S."/>
            <person name="Barry K."/>
            <person name="Bills G."/>
            <person name="Bluhm B."/>
            <person name="Cannon C."/>
            <person name="Castanera R."/>
            <person name="Culley D."/>
            <person name="Daum C."/>
            <person name="Ezra D."/>
            <person name="Gonzalez J."/>
            <person name="Henrissat B."/>
            <person name="Kuo A."/>
            <person name="Liang C."/>
            <person name="Lipzen A."/>
            <person name="Lutzoni F."/>
            <person name="Magnuson J."/>
            <person name="Mondo S."/>
            <person name="Nolan M."/>
            <person name="Ohm R."/>
            <person name="Pangilinan J."/>
            <person name="Park H.-J."/>
            <person name="Ramirez L."/>
            <person name="Alfaro M."/>
            <person name="Sun H."/>
            <person name="Tritt A."/>
            <person name="Yoshinaga Y."/>
            <person name="Zwiers L.-H."/>
            <person name="Turgeon B."/>
            <person name="Goodwin S."/>
            <person name="Spatafora J."/>
            <person name="Crous P."/>
            <person name="Grigoriev I."/>
        </authorList>
    </citation>
    <scope>NUCLEOTIDE SEQUENCE</scope>
    <source>
        <strain evidence="3">CBS 262.69</strain>
    </source>
</reference>
<dbReference type="InterPro" id="IPR036291">
    <property type="entry name" value="NAD(P)-bd_dom_sf"/>
</dbReference>
<gene>
    <name evidence="3" type="ORF">EJ06DRAFT_509871</name>
</gene>
<evidence type="ECO:0000313" key="4">
    <source>
        <dbReference type="Proteomes" id="UP000799640"/>
    </source>
</evidence>
<organism evidence="3 4">
    <name type="scientific">Trichodelitschia bisporula</name>
    <dbReference type="NCBI Taxonomy" id="703511"/>
    <lineage>
        <taxon>Eukaryota</taxon>
        <taxon>Fungi</taxon>
        <taxon>Dikarya</taxon>
        <taxon>Ascomycota</taxon>
        <taxon>Pezizomycotina</taxon>
        <taxon>Dothideomycetes</taxon>
        <taxon>Dothideomycetes incertae sedis</taxon>
        <taxon>Phaeotrichales</taxon>
        <taxon>Phaeotrichaceae</taxon>
        <taxon>Trichodelitschia</taxon>
    </lineage>
</organism>
<protein>
    <submittedName>
        <fullName evidence="3">NAD(P)-binding protein</fullName>
    </submittedName>
</protein>
<dbReference type="OrthoDB" id="41492at2759"/>
<dbReference type="Gene3D" id="3.40.50.720">
    <property type="entry name" value="NAD(P)-binding Rossmann-like Domain"/>
    <property type="match status" value="1"/>
</dbReference>
<name>A0A6G1HY98_9PEZI</name>
<proteinExistence type="inferred from homology"/>